<gene>
    <name evidence="2" type="ORF">EWU23_04070</name>
</gene>
<keyword evidence="1" id="KW-0732">Signal</keyword>
<proteinExistence type="predicted"/>
<evidence type="ECO:0000313" key="3">
    <source>
        <dbReference type="Proteomes" id="UP001318301"/>
    </source>
</evidence>
<dbReference type="EMBL" id="SEWW01000002">
    <property type="protein sequence ID" value="NGZ43645.1"/>
    <property type="molecule type" value="Genomic_DNA"/>
</dbReference>
<dbReference type="Pfam" id="PF07642">
    <property type="entry name" value="BBP2"/>
    <property type="match status" value="1"/>
</dbReference>
<evidence type="ECO:0000313" key="2">
    <source>
        <dbReference type="EMBL" id="NGZ43645.1"/>
    </source>
</evidence>
<sequence>MKKFILLIFSLITQLTFAQSENEKKPLIFSGYLESYFSYDFNNPTSGTRPNFIYSHNRHNELTINLAFIKAAYQQNNVRANLSLATGSYMNANLASEPGVLKNIYEANVGVQLSQKLNLWLDAGIFSSHIGFESAISKDCWTLTRSIMADNSPYYESGIKVTYLAPNKKWLLSGLLLNGWQRIQRIDGNSTLALGHQLTFTPNKKITINSSSFIGNDKPDSTKLMRYFHNWYGIFQLSKKVAFTAGFDLGFEQKNKNSADFYQWYSTVLILKISPTSRSNIVGRVEYYSDPNGIIISNTSPQGFQTWSYSINYDYSITENTTWRIEGRKFTGNNDTFHRLEKLVSDDFTMTTSLAISF</sequence>
<dbReference type="Proteomes" id="UP001318301">
    <property type="component" value="Unassembled WGS sequence"/>
</dbReference>
<dbReference type="RefSeq" id="WP_166229153.1">
    <property type="nucleotide sequence ID" value="NZ_CBCSIJ010000005.1"/>
</dbReference>
<evidence type="ECO:0000256" key="1">
    <source>
        <dbReference type="SAM" id="SignalP"/>
    </source>
</evidence>
<accession>A0ABX0ET66</accession>
<comment type="caution">
    <text evidence="2">The sequence shown here is derived from an EMBL/GenBank/DDBJ whole genome shotgun (WGS) entry which is preliminary data.</text>
</comment>
<feature type="signal peptide" evidence="1">
    <location>
        <begin position="1"/>
        <end position="18"/>
    </location>
</feature>
<feature type="chain" id="PRO_5045342161" evidence="1">
    <location>
        <begin position="19"/>
        <end position="358"/>
    </location>
</feature>
<protein>
    <submittedName>
        <fullName evidence="2">Porin</fullName>
    </submittedName>
</protein>
<name>A0ABX0ET66_9BACT</name>
<dbReference type="InterPro" id="IPR011486">
    <property type="entry name" value="BBP2"/>
</dbReference>
<reference evidence="2 3" key="1">
    <citation type="submission" date="2019-02" db="EMBL/GenBank/DDBJ databases">
        <title>Genome of a new Bacteroidetes strain.</title>
        <authorList>
            <person name="Pitt A."/>
        </authorList>
    </citation>
    <scope>NUCLEOTIDE SEQUENCE [LARGE SCALE GENOMIC DNA]</scope>
    <source>
        <strain evidence="2 3">50C-KIRBA</strain>
    </source>
</reference>
<keyword evidence="3" id="KW-1185">Reference proteome</keyword>
<organism evidence="2 3">
    <name type="scientific">Aquirufa beregesia</name>
    <dbReference type="NCBI Taxonomy" id="2516556"/>
    <lineage>
        <taxon>Bacteria</taxon>
        <taxon>Pseudomonadati</taxon>
        <taxon>Bacteroidota</taxon>
        <taxon>Cytophagia</taxon>
        <taxon>Cytophagales</taxon>
        <taxon>Flectobacillaceae</taxon>
        <taxon>Aquirufa</taxon>
    </lineage>
</organism>